<feature type="repeat" description="WD" evidence="11">
    <location>
        <begin position="520"/>
        <end position="552"/>
    </location>
</feature>
<dbReference type="PROSITE" id="PS00678">
    <property type="entry name" value="WD_REPEATS_1"/>
    <property type="match status" value="1"/>
</dbReference>
<dbReference type="GO" id="GO:0005930">
    <property type="term" value="C:axoneme"/>
    <property type="evidence" value="ECO:0007669"/>
    <property type="project" value="UniProtKB-ARBA"/>
</dbReference>
<dbReference type="Gene3D" id="2.130.10.10">
    <property type="entry name" value="YVTN repeat-like/Quinoprotein amine dehydrogenase"/>
    <property type="match status" value="4"/>
</dbReference>
<feature type="repeat" description="WD" evidence="11">
    <location>
        <begin position="479"/>
        <end position="520"/>
    </location>
</feature>
<evidence type="ECO:0000256" key="3">
    <source>
        <dbReference type="ARBA" id="ARBA00022490"/>
    </source>
</evidence>
<feature type="repeat" description="WD" evidence="11">
    <location>
        <begin position="605"/>
        <end position="639"/>
    </location>
</feature>
<feature type="repeat" description="WD" evidence="11">
    <location>
        <begin position="563"/>
        <end position="604"/>
    </location>
</feature>
<dbReference type="InterPro" id="IPR019775">
    <property type="entry name" value="WD40_repeat_CS"/>
</dbReference>
<dbReference type="InterPro" id="IPR015943">
    <property type="entry name" value="WD40/YVTN_repeat-like_dom_sf"/>
</dbReference>
<accession>A0A8T0GC72</accession>
<dbReference type="CDD" id="cd00200">
    <property type="entry name" value="WD40"/>
    <property type="match status" value="1"/>
</dbReference>
<keyword evidence="4 11" id="KW-0853">WD repeat</keyword>
<dbReference type="EMBL" id="CM026432">
    <property type="protein sequence ID" value="KAG0556703.1"/>
    <property type="molecule type" value="Genomic_DNA"/>
</dbReference>
<evidence type="ECO:0000256" key="9">
    <source>
        <dbReference type="ARBA" id="ARBA00029456"/>
    </source>
</evidence>
<protein>
    <recommendedName>
        <fullName evidence="10">Cilia- and flagella-associated protein 52</fullName>
    </recommendedName>
</protein>
<reference evidence="13 14" key="1">
    <citation type="submission" date="2020-06" db="EMBL/GenBank/DDBJ databases">
        <title>WGS assembly of Ceratodon purpureus strain R40.</title>
        <authorList>
            <person name="Carey S.B."/>
            <person name="Jenkins J."/>
            <person name="Shu S."/>
            <person name="Lovell J.T."/>
            <person name="Sreedasyam A."/>
            <person name="Maumus F."/>
            <person name="Tiley G.P."/>
            <person name="Fernandez-Pozo N."/>
            <person name="Barry K."/>
            <person name="Chen C."/>
            <person name="Wang M."/>
            <person name="Lipzen A."/>
            <person name="Daum C."/>
            <person name="Saski C.A."/>
            <person name="Payton A.C."/>
            <person name="Mcbreen J.C."/>
            <person name="Conrad R.E."/>
            <person name="Kollar L.M."/>
            <person name="Olsson S."/>
            <person name="Huttunen S."/>
            <person name="Landis J.B."/>
            <person name="Wickett N.J."/>
            <person name="Johnson M.G."/>
            <person name="Rensing S.A."/>
            <person name="Grimwood J."/>
            <person name="Schmutz J."/>
            <person name="Mcdaniel S.F."/>
        </authorList>
    </citation>
    <scope>NUCLEOTIDE SEQUENCE [LARGE SCALE GENOMIC DNA]</scope>
    <source>
        <strain evidence="13 14">R40</strain>
    </source>
</reference>
<dbReference type="PANTHER" id="PTHR13720">
    <property type="entry name" value="WD-40 REPEAT PROTEIN"/>
    <property type="match status" value="1"/>
</dbReference>
<feature type="region of interest" description="Disordered" evidence="12">
    <location>
        <begin position="641"/>
        <end position="662"/>
    </location>
</feature>
<dbReference type="PANTHER" id="PTHR13720:SF14">
    <property type="entry name" value="CILIA- AND FLAGELLA-ASSOCIATED PROTEIN 52"/>
    <property type="match status" value="1"/>
</dbReference>
<dbReference type="SMART" id="SM00320">
    <property type="entry name" value="WD40"/>
    <property type="match status" value="10"/>
</dbReference>
<dbReference type="PROSITE" id="PS50082">
    <property type="entry name" value="WD_REPEATS_2"/>
    <property type="match status" value="4"/>
</dbReference>
<dbReference type="PRINTS" id="PR00320">
    <property type="entry name" value="GPROTEINBRPT"/>
</dbReference>
<evidence type="ECO:0000256" key="1">
    <source>
        <dbReference type="ARBA" id="ARBA00004230"/>
    </source>
</evidence>
<evidence type="ECO:0000256" key="4">
    <source>
        <dbReference type="ARBA" id="ARBA00022574"/>
    </source>
</evidence>
<evidence type="ECO:0000313" key="13">
    <source>
        <dbReference type="EMBL" id="KAG0556703.1"/>
    </source>
</evidence>
<evidence type="ECO:0000256" key="2">
    <source>
        <dbReference type="ARBA" id="ARBA00004496"/>
    </source>
</evidence>
<evidence type="ECO:0000256" key="10">
    <source>
        <dbReference type="ARBA" id="ARBA00029552"/>
    </source>
</evidence>
<evidence type="ECO:0000256" key="5">
    <source>
        <dbReference type="ARBA" id="ARBA00022737"/>
    </source>
</evidence>
<dbReference type="PROSITE" id="PS50294">
    <property type="entry name" value="WD_REPEATS_REGION"/>
    <property type="match status" value="1"/>
</dbReference>
<dbReference type="GO" id="GO:0031514">
    <property type="term" value="C:motile cilium"/>
    <property type="evidence" value="ECO:0007669"/>
    <property type="project" value="UniProtKB-SubCell"/>
</dbReference>
<keyword evidence="8" id="KW-0966">Cell projection</keyword>
<dbReference type="FunFam" id="2.130.10.10:FF:000207">
    <property type="entry name" value="Cilia- and flagella-associated protein 52"/>
    <property type="match status" value="1"/>
</dbReference>
<evidence type="ECO:0000256" key="6">
    <source>
        <dbReference type="ARBA" id="ARBA00022846"/>
    </source>
</evidence>
<dbReference type="Proteomes" id="UP000822688">
    <property type="component" value="Chromosome 11"/>
</dbReference>
<organism evidence="13 14">
    <name type="scientific">Ceratodon purpureus</name>
    <name type="common">Fire moss</name>
    <name type="synonym">Dicranum purpureum</name>
    <dbReference type="NCBI Taxonomy" id="3225"/>
    <lineage>
        <taxon>Eukaryota</taxon>
        <taxon>Viridiplantae</taxon>
        <taxon>Streptophyta</taxon>
        <taxon>Embryophyta</taxon>
        <taxon>Bryophyta</taxon>
        <taxon>Bryophytina</taxon>
        <taxon>Bryopsida</taxon>
        <taxon>Dicranidae</taxon>
        <taxon>Pseudoditrichales</taxon>
        <taxon>Ditrichaceae</taxon>
        <taxon>Ceratodon</taxon>
    </lineage>
</organism>
<keyword evidence="3" id="KW-0963">Cytoplasm</keyword>
<gene>
    <name evidence="13" type="ORF">KC19_11G073100</name>
</gene>
<proteinExistence type="inferred from homology"/>
<name>A0A8T0GC72_CERPU</name>
<dbReference type="InterPro" id="IPR020472">
    <property type="entry name" value="WD40_PAC1"/>
</dbReference>
<dbReference type="InterPro" id="IPR001680">
    <property type="entry name" value="WD40_rpt"/>
</dbReference>
<comment type="caution">
    <text evidence="13">The sequence shown here is derived from an EMBL/GenBank/DDBJ whole genome shotgun (WGS) entry which is preliminary data.</text>
</comment>
<dbReference type="InterPro" id="IPR011047">
    <property type="entry name" value="Quinoprotein_ADH-like_sf"/>
</dbReference>
<keyword evidence="6" id="KW-0282">Flagellum</keyword>
<dbReference type="InterPro" id="IPR050630">
    <property type="entry name" value="WD_repeat_EMAP"/>
</dbReference>
<evidence type="ECO:0000256" key="11">
    <source>
        <dbReference type="PROSITE-ProRule" id="PRU00221"/>
    </source>
</evidence>
<sequence length="662" mass="72785">MAVRPLPLQACLGFGGTVGQSMILHPDNKTLIYPLGTTIVLRDKGDLTKQEFLQGHNNRVSCVSVSPTGKYLASGQVAPMGFSSPIIVWDYAGRKLIHRLILHKVKIQGLDFSFDEELLTSYGGTDDCKLVIWRVKTGEAICGSPTPLDFAIHAKWGNKSRNLLVTTADMKIVVWRVEAEIRKLYPSYCDTGKKKRCNQCVIIDDKDEFMYVGTRTGDVMQVSLGPKMYRAGGPKPFVQMGILCLQFTPFKDLVAGGGDGTVNLLRLPSFKNAKRVKLEGAVTSLAMCPGKGAKGSFEVYAGTAMAQIYLVKYDGAKNNMTAVLIQRSHFNKINDIAFPKNYSDLFCTASTNDIRLWTLKDMKEILRIQVANEECELKDSLNQECLCCAFMPDGKTIISGWTDGRIRAYAPQTGKLQYTIINAHQKMGAFVGSDNTKCFQGVLSLAPTTDSLRIVSGGCRGDVRVWRIGSQSHSLLATMTAHVQGCTYISIKKDNSECVTCSNDGSCMVWDLNRYSRINSMGASNFFKCVVYHPDESQILSCGTDRKITFWDAYDCQPIRVMEGSLSAEMLALDVSPDGEGLASGGGDREVKLWNYDEGHCYFVGLGHSAGITRLKISPDMKKIVSVGEDGAILIWDYRKPISDSPPDPNKNVTVKSPGSPK</sequence>
<comment type="subcellular location">
    <subcellularLocation>
        <location evidence="1">Cell projection</location>
        <location evidence="1">Cilium</location>
        <location evidence="1">Flagellum</location>
    </subcellularLocation>
    <subcellularLocation>
        <location evidence="2">Cytoplasm</location>
    </subcellularLocation>
</comment>
<comment type="similarity">
    <text evidence="9">Belongs to the CFAP52 family.</text>
</comment>
<dbReference type="SUPFAM" id="SSF50998">
    <property type="entry name" value="Quinoprotein alcohol dehydrogenase-like"/>
    <property type="match status" value="1"/>
</dbReference>
<dbReference type="AlphaFoldDB" id="A0A8T0GC72"/>
<dbReference type="OrthoDB" id="6252103at2759"/>
<keyword evidence="7" id="KW-0969">Cilium</keyword>
<dbReference type="Pfam" id="PF00400">
    <property type="entry name" value="WD40"/>
    <property type="match status" value="6"/>
</dbReference>
<dbReference type="SUPFAM" id="SSF101908">
    <property type="entry name" value="Putative isomerase YbhE"/>
    <property type="match status" value="1"/>
</dbReference>
<evidence type="ECO:0000256" key="7">
    <source>
        <dbReference type="ARBA" id="ARBA00023069"/>
    </source>
</evidence>
<feature type="compositionally biased region" description="Polar residues" evidence="12">
    <location>
        <begin position="651"/>
        <end position="662"/>
    </location>
</feature>
<evidence type="ECO:0000256" key="8">
    <source>
        <dbReference type="ARBA" id="ARBA00023273"/>
    </source>
</evidence>
<keyword evidence="5" id="KW-0677">Repeat</keyword>
<evidence type="ECO:0000313" key="14">
    <source>
        <dbReference type="Proteomes" id="UP000822688"/>
    </source>
</evidence>
<evidence type="ECO:0000256" key="12">
    <source>
        <dbReference type="SAM" id="MobiDB-lite"/>
    </source>
</evidence>
<keyword evidence="14" id="KW-1185">Reference proteome</keyword>